<dbReference type="Pfam" id="PF08876">
    <property type="entry name" value="DUF1836"/>
    <property type="match status" value="1"/>
</dbReference>
<dbReference type="EMBL" id="VTEV01000002">
    <property type="protein sequence ID" value="TYS69577.1"/>
    <property type="molecule type" value="Genomic_DNA"/>
</dbReference>
<evidence type="ECO:0000313" key="2">
    <source>
        <dbReference type="Proteomes" id="UP000322524"/>
    </source>
</evidence>
<gene>
    <name evidence="1" type="ORF">FZC76_04895</name>
</gene>
<dbReference type="AlphaFoldDB" id="A0A5D4T1M6"/>
<dbReference type="Proteomes" id="UP000322524">
    <property type="component" value="Unassembled WGS sequence"/>
</dbReference>
<dbReference type="RefSeq" id="WP_148987155.1">
    <property type="nucleotide sequence ID" value="NZ_VTEV01000002.1"/>
</dbReference>
<accession>A0A5D4T1M6</accession>
<comment type="caution">
    <text evidence="1">The sequence shown here is derived from an EMBL/GenBank/DDBJ whole genome shotgun (WGS) entry which is preliminary data.</text>
</comment>
<dbReference type="STRING" id="79883.GCA_001636495_00769"/>
<dbReference type="OrthoDB" id="2351599at2"/>
<proteinExistence type="predicted"/>
<sequence>MGKEWTRLELAEFLVKMEQGTLSVEKGKDMPKSFQNLSFKKGKEEIGLTMSNIVWLGNQLESAHYTEPALKNWVKREIKEYIGPPQVGRKYSIQQAALLFIVKDLKVLLDFEAIRKVLGSIFNNPVEREDDIISPLKFYQGYACLYEQLMQKTDLLTESNIKREIEQFLETDDGFPVEDKEKIFDAMMVATLAVRTNFLKAWAQRYVMWENGKE</sequence>
<organism evidence="1 2">
    <name type="scientific">Sutcliffiella horikoshii</name>
    <dbReference type="NCBI Taxonomy" id="79883"/>
    <lineage>
        <taxon>Bacteria</taxon>
        <taxon>Bacillati</taxon>
        <taxon>Bacillota</taxon>
        <taxon>Bacilli</taxon>
        <taxon>Bacillales</taxon>
        <taxon>Bacillaceae</taxon>
        <taxon>Sutcliffiella</taxon>
    </lineage>
</organism>
<reference evidence="1 2" key="1">
    <citation type="submission" date="2019-08" db="EMBL/GenBank/DDBJ databases">
        <title>Bacillus genomes from the desert of Cuatro Cienegas, Coahuila.</title>
        <authorList>
            <person name="Olmedo-Alvarez G."/>
        </authorList>
    </citation>
    <scope>NUCLEOTIDE SEQUENCE [LARGE SCALE GENOMIC DNA]</scope>
    <source>
        <strain evidence="1 2">CH28_1T</strain>
    </source>
</reference>
<protein>
    <submittedName>
        <fullName evidence="1">DUF1836 domain-containing protein</fullName>
    </submittedName>
</protein>
<evidence type="ECO:0000313" key="1">
    <source>
        <dbReference type="EMBL" id="TYS69577.1"/>
    </source>
</evidence>
<dbReference type="PANTHER" id="PTHR40056:SF1">
    <property type="entry name" value="DUF1836 DOMAIN-CONTAINING PROTEIN"/>
    <property type="match status" value="1"/>
</dbReference>
<name>A0A5D4T1M6_9BACI</name>
<dbReference type="PANTHER" id="PTHR40056">
    <property type="entry name" value="HYPOTHETICAL CYTOSOLIC PROTEIN"/>
    <property type="match status" value="1"/>
</dbReference>
<dbReference type="InterPro" id="IPR014975">
    <property type="entry name" value="DUF1836"/>
</dbReference>